<feature type="transmembrane region" description="Helical" evidence="6">
    <location>
        <begin position="264"/>
        <end position="286"/>
    </location>
</feature>
<dbReference type="Pfam" id="PF02653">
    <property type="entry name" value="BPD_transp_2"/>
    <property type="match status" value="1"/>
</dbReference>
<dbReference type="Proteomes" id="UP001163550">
    <property type="component" value="Chromosome"/>
</dbReference>
<feature type="transmembrane region" description="Helical" evidence="6">
    <location>
        <begin position="324"/>
        <end position="345"/>
    </location>
</feature>
<reference evidence="7 10" key="1">
    <citation type="submission" date="2015-09" db="EMBL/GenBank/DDBJ databases">
        <title>Genome sequence of Acetobacterium wieringae DSM 1911.</title>
        <authorList>
            <person name="Poehlein A."/>
            <person name="Bengelsdorf F.R."/>
            <person name="Schiel-Bengelsdorf B."/>
            <person name="Duerre P."/>
            <person name="Daniel R."/>
        </authorList>
    </citation>
    <scope>NUCLEOTIDE SEQUENCE [LARGE SCALE GENOMIC DNA]</scope>
    <source>
        <strain evidence="7 10">DSM 1911</strain>
    </source>
</reference>
<dbReference type="GO" id="GO:0022857">
    <property type="term" value="F:transmembrane transporter activity"/>
    <property type="evidence" value="ECO:0007669"/>
    <property type="project" value="InterPro"/>
</dbReference>
<accession>A0A1F2PG97</accession>
<dbReference type="STRING" id="52694.ACWI_25340"/>
<name>A0A1F2PG97_9FIRM</name>
<feature type="transmembrane region" description="Helical" evidence="6">
    <location>
        <begin position="114"/>
        <end position="135"/>
    </location>
</feature>
<keyword evidence="5 6" id="KW-0472">Membrane</keyword>
<dbReference type="Proteomes" id="UP000176244">
    <property type="component" value="Unassembled WGS sequence"/>
</dbReference>
<proteinExistence type="predicted"/>
<dbReference type="PANTHER" id="PTHR47089">
    <property type="entry name" value="ABC TRANSPORTER, PERMEASE PROTEIN"/>
    <property type="match status" value="1"/>
</dbReference>
<dbReference type="EMBL" id="VSLA01000013">
    <property type="protein sequence ID" value="TYC85823.1"/>
    <property type="molecule type" value="Genomic_DNA"/>
</dbReference>
<dbReference type="InterPro" id="IPR001851">
    <property type="entry name" value="ABC_transp_permease"/>
</dbReference>
<protein>
    <submittedName>
        <fullName evidence="8">ABC transporter permease</fullName>
    </submittedName>
    <submittedName>
        <fullName evidence="7">D-allose transporter subunit</fullName>
    </submittedName>
</protein>
<keyword evidence="3 6" id="KW-0812">Transmembrane</keyword>
<dbReference type="RefSeq" id="WP_070371808.1">
    <property type="nucleotide sequence ID" value="NZ_CP087994.1"/>
</dbReference>
<feature type="transmembrane region" description="Helical" evidence="6">
    <location>
        <begin position="187"/>
        <end position="212"/>
    </location>
</feature>
<reference evidence="9" key="3">
    <citation type="submission" date="2021-11" db="EMBL/GenBank/DDBJ databases">
        <title>Isoprene-degrading acetogen.</title>
        <authorList>
            <person name="Yang Y."/>
            <person name="Jin H."/>
            <person name="Yan J."/>
        </authorList>
    </citation>
    <scope>NUCLEOTIDE SEQUENCE</scope>
    <source>
        <strain evidence="9">Berkeley</strain>
    </source>
</reference>
<evidence type="ECO:0000256" key="1">
    <source>
        <dbReference type="ARBA" id="ARBA00004651"/>
    </source>
</evidence>
<dbReference type="GO" id="GO:0005886">
    <property type="term" value="C:plasma membrane"/>
    <property type="evidence" value="ECO:0007669"/>
    <property type="project" value="UniProtKB-SubCell"/>
</dbReference>
<feature type="transmembrane region" description="Helical" evidence="6">
    <location>
        <begin position="233"/>
        <end position="258"/>
    </location>
</feature>
<evidence type="ECO:0000256" key="6">
    <source>
        <dbReference type="SAM" id="Phobius"/>
    </source>
</evidence>
<dbReference type="EMBL" id="CP087994">
    <property type="protein sequence ID" value="UYO63707.1"/>
    <property type="molecule type" value="Genomic_DNA"/>
</dbReference>
<evidence type="ECO:0000256" key="5">
    <source>
        <dbReference type="ARBA" id="ARBA00023136"/>
    </source>
</evidence>
<reference evidence="8 11" key="2">
    <citation type="submission" date="2019-08" db="EMBL/GenBank/DDBJ databases">
        <title>Isolation and enrichment of carboxydotrophic bacteria from anaerobic sludge for the production of bio-based chemicals from syngas.</title>
        <authorList>
            <person name="Antares A.L."/>
            <person name="Moreira J."/>
            <person name="Diender M."/>
            <person name="Parshina S.N."/>
            <person name="Stams A.J.M."/>
            <person name="Alves M."/>
            <person name="Alves J.I."/>
            <person name="Sousa D.Z."/>
        </authorList>
    </citation>
    <scope>NUCLEOTIDE SEQUENCE [LARGE SCALE GENOMIC DNA]</scope>
    <source>
        <strain evidence="8 11">JM</strain>
    </source>
</reference>
<feature type="transmembrane region" description="Helical" evidence="6">
    <location>
        <begin position="16"/>
        <end position="39"/>
    </location>
</feature>
<evidence type="ECO:0000313" key="8">
    <source>
        <dbReference type="EMBL" id="TYC85823.1"/>
    </source>
</evidence>
<dbReference type="PANTHER" id="PTHR47089:SF1">
    <property type="entry name" value="GUANOSINE ABC TRANSPORTER PERMEASE PROTEIN NUPP"/>
    <property type="match status" value="1"/>
</dbReference>
<evidence type="ECO:0000256" key="4">
    <source>
        <dbReference type="ARBA" id="ARBA00022989"/>
    </source>
</evidence>
<evidence type="ECO:0000256" key="3">
    <source>
        <dbReference type="ARBA" id="ARBA00022692"/>
    </source>
</evidence>
<dbReference type="OrthoDB" id="45037at2"/>
<evidence type="ECO:0000313" key="10">
    <source>
        <dbReference type="Proteomes" id="UP000176244"/>
    </source>
</evidence>
<evidence type="ECO:0000313" key="7">
    <source>
        <dbReference type="EMBL" id="OFV69892.1"/>
    </source>
</evidence>
<keyword evidence="4 6" id="KW-1133">Transmembrane helix</keyword>
<keyword evidence="2" id="KW-1003">Cell membrane</keyword>
<comment type="subcellular location">
    <subcellularLocation>
        <location evidence="1">Cell membrane</location>
        <topology evidence="1">Multi-pass membrane protein</topology>
    </subcellularLocation>
</comment>
<feature type="transmembrane region" description="Helical" evidence="6">
    <location>
        <begin position="92"/>
        <end position="108"/>
    </location>
</feature>
<feature type="transmembrane region" description="Helical" evidence="6">
    <location>
        <begin position="293"/>
        <end position="312"/>
    </location>
</feature>
<keyword evidence="12" id="KW-1185">Reference proteome</keyword>
<dbReference type="Proteomes" id="UP000322619">
    <property type="component" value="Unassembled WGS sequence"/>
</dbReference>
<evidence type="ECO:0000313" key="11">
    <source>
        <dbReference type="Proteomes" id="UP000322619"/>
    </source>
</evidence>
<organism evidence="7 10">
    <name type="scientific">Acetobacterium wieringae</name>
    <dbReference type="NCBI Taxonomy" id="52694"/>
    <lineage>
        <taxon>Bacteria</taxon>
        <taxon>Bacillati</taxon>
        <taxon>Bacillota</taxon>
        <taxon>Clostridia</taxon>
        <taxon>Eubacteriales</taxon>
        <taxon>Eubacteriaceae</taxon>
        <taxon>Acetobacterium</taxon>
    </lineage>
</organism>
<sequence>MLHIVKKEVPKTREKIIVRLSAVLAALAVASIIVLVAGANPLELYIGIVQGCFGSLYRFAATIEKMVPLLVLSLGVLVAFKMRFWNIGAEGQFLMGAVGTTLVVRLLPDLPLPVMLVLMIIVSFLFGAVWLMIPAFFKARFGTNETLFTLMLNYIALTLVTALQYDFWKDPAANGMPKIANLPENALLPSAGGFNLSILMAVIIVLAMYYFMNRSKIGFEIAVLGESENTARYIGINVTRTIIIAALVSGGLCGMVGMMQTTGVSGALSTEITGGLGFTAIIVAWLSGLKVPFVVVNSFAFAVLLQGASYIQTAFQIPGSVAEMIQAIILFFILGSEFVLQYRLVSDKTKSEVA</sequence>
<dbReference type="EMBL" id="LKEU01000035">
    <property type="protein sequence ID" value="OFV69892.1"/>
    <property type="molecule type" value="Genomic_DNA"/>
</dbReference>
<evidence type="ECO:0000313" key="12">
    <source>
        <dbReference type="Proteomes" id="UP001163550"/>
    </source>
</evidence>
<evidence type="ECO:0000313" key="9">
    <source>
        <dbReference type="EMBL" id="UYO63707.1"/>
    </source>
</evidence>
<feature type="transmembrane region" description="Helical" evidence="6">
    <location>
        <begin position="147"/>
        <end position="167"/>
    </location>
</feature>
<gene>
    <name evidence="7" type="ORF">ACWI_25340</name>
    <name evidence="8" type="ORF">FXB42_08100</name>
    <name evidence="9" type="ORF">LNN31_04560</name>
</gene>
<dbReference type="AlphaFoldDB" id="A0A1F2PG97"/>
<evidence type="ECO:0000256" key="2">
    <source>
        <dbReference type="ARBA" id="ARBA00022475"/>
    </source>
</evidence>
<feature type="transmembrane region" description="Helical" evidence="6">
    <location>
        <begin position="59"/>
        <end position="80"/>
    </location>
</feature>
<dbReference type="CDD" id="cd06580">
    <property type="entry name" value="TM_PBP1_transp_TpRbsC_like"/>
    <property type="match status" value="1"/>
</dbReference>